<dbReference type="Gene3D" id="3.40.50.300">
    <property type="entry name" value="P-loop containing nucleotide triphosphate hydrolases"/>
    <property type="match status" value="1"/>
</dbReference>
<sequence>MPPLVLLHALASLKSEHEIAPSKVPGLLRTMWTANPRMAAPNINAPGYIHQTTEHDKLFHSSYNHVGGTTCDRCDESYLVERIARETTDPAFHYGIIASGNTLVKEALTRDEVAESAGEDCLCFEMEAAGLMNHFPCIVIRGISDYADSHKNDRWQRYAAATAAAYAKELLSFIPARNLEATKRAADVMISITKDLARIQSDTSNTKQAVQSMRTDVLNLDRQSALSRLPIAVGASFDSHAEENNPTCLPGTRLTLINEIMSWVQDPLSKSIFWLNGMAGTGKSTLSRTLARSLAMNNQLGASFFFKRSEGDRSTSLRLFTTIAAQLGARNPSLASHIKWAIEDDSTISDKGLRIQFEKLILDPLVAFSTSTGKVETIVLVIDAWDECEVEDRQAKLILHLFSQARSQGLKVFLTSRPELSIRLGFRQIEGEYQDLVLHELGQDVVEGDLFSFFSHELTTIRLNYNASLPNGEKLPEGWPGKSSIDRLVSMASPLFIQAATICRLLGDRRHGDPNELLQDVLCYEKTNQETQLDATYLPVLSRLFTGLSARRRKQGLERFKLIVGSIIISARPLSTTSLSKLLSLPLNIIDCQLSLLHSVLSVPQSADAPVTIFHLSFRDFLVDAERHEGDDFWIDETTTHAKMATGCINVMRSFLKEDMCGLRSWKGEASNIDRGTIGSYMPEEVEYACLHWSSHVEEAKGNSLADNVLEFLNVHFLHWAEALALMMRTVEAITVMQRLLDVFRWNIRLSDFLVDVVQILKANQSILDKEPLQLYSSVLQFSPKNSVVRKQFIRVLPRWITLRPRTESNWGPLKQVLECEARITCVALSHDSRLVAAHLANGFIHIWRIDTGECVNKFELKDDHEGVRYMAFSHNSEILALGDSQTAGIRLWSTITNDCLRKLESDLPNGYYSKNQEKVKPFKGCWFAFSDDARLLAFYVFQLRNDQFGAVIQCYSDLGDFIWESEVTEYNDEWGWEYKTILDMSVAFSGDLTMIAARVGSGVTVWRIDPDYPEKVFESPDLKEPVFEPPEREDPISIALSHDGALLFMASIDGFHVWSTDSTDDSWPRLRDVGGSGWFSGSLTVSADSTFLACGGVDYVYLWHKDNGEGVQNVVRQRSDIAVLSHDSSIIISGSGDKCLCVWNKNTFEPNQRLLADDGREVDTYPTLAQMMELSPNSKQIAFALLHGSQIQLWATDTGQHIRTLQASQGLDQFTFSRNSDLLAARSVSSGDIWVWSTRTGIPTQAFQNCGALAGPMSFSIDSTLLALVCDDGVAIYCVNTGMKVQSLVGHECLQQLYYRLRPCFCFAMFSPDSTLVVAVFYSGNICLWRLDTGIHVRTLPYYLDETSIPVAFSHDSQLMACIVGEKRVQLSSIRTREDIGTFEINGRASVRSVAFLSGSSPSSHHIGRNSQDLVFRWKILYFEYQIGHGNSTPVLTA</sequence>
<evidence type="ECO:0000313" key="3">
    <source>
        <dbReference type="EMBL" id="RSL82359.1"/>
    </source>
</evidence>
<proteinExistence type="predicted"/>
<dbReference type="PANTHER" id="PTHR46082">
    <property type="entry name" value="ATP/GTP-BINDING PROTEIN-RELATED"/>
    <property type="match status" value="1"/>
</dbReference>
<keyword evidence="4" id="KW-1185">Reference proteome</keyword>
<dbReference type="InterPro" id="IPR056884">
    <property type="entry name" value="NPHP3-like_N"/>
</dbReference>
<dbReference type="EMBL" id="NKCL01000102">
    <property type="protein sequence ID" value="RSL82359.1"/>
    <property type="molecule type" value="Genomic_DNA"/>
</dbReference>
<dbReference type="Gene3D" id="3.40.50.1580">
    <property type="entry name" value="Nucleoside phosphorylase domain"/>
    <property type="match status" value="1"/>
</dbReference>
<dbReference type="SMART" id="SM00320">
    <property type="entry name" value="WD40"/>
    <property type="match status" value="7"/>
</dbReference>
<dbReference type="SUPFAM" id="SSF50969">
    <property type="entry name" value="YVTN repeat-like/Quinoprotein amine dehydrogenase"/>
    <property type="match status" value="1"/>
</dbReference>
<dbReference type="InterPro" id="IPR007111">
    <property type="entry name" value="NACHT_NTPase"/>
</dbReference>
<dbReference type="GO" id="GO:0003824">
    <property type="term" value="F:catalytic activity"/>
    <property type="evidence" value="ECO:0007669"/>
    <property type="project" value="InterPro"/>
</dbReference>
<dbReference type="InterPro" id="IPR053137">
    <property type="entry name" value="NLR-like"/>
</dbReference>
<name>A0A428RXU0_9HYPO</name>
<dbReference type="PANTHER" id="PTHR46082:SF11">
    <property type="entry name" value="AAA+ ATPASE DOMAIN-CONTAINING PROTEIN-RELATED"/>
    <property type="match status" value="1"/>
</dbReference>
<dbReference type="Pfam" id="PF00400">
    <property type="entry name" value="WD40"/>
    <property type="match status" value="1"/>
</dbReference>
<protein>
    <recommendedName>
        <fullName evidence="2">NACHT domain-containing protein</fullName>
    </recommendedName>
</protein>
<dbReference type="GO" id="GO:0009116">
    <property type="term" value="P:nucleoside metabolic process"/>
    <property type="evidence" value="ECO:0007669"/>
    <property type="project" value="InterPro"/>
</dbReference>
<evidence type="ECO:0000256" key="1">
    <source>
        <dbReference type="ARBA" id="ARBA00022737"/>
    </source>
</evidence>
<accession>A0A428RXU0</accession>
<dbReference type="InterPro" id="IPR011044">
    <property type="entry name" value="Quino_amine_DH_bsu"/>
</dbReference>
<comment type="caution">
    <text evidence="3">The sequence shown here is derived from an EMBL/GenBank/DDBJ whole genome shotgun (WGS) entry which is preliminary data.</text>
</comment>
<dbReference type="Gene3D" id="2.130.10.10">
    <property type="entry name" value="YVTN repeat-like/Quinoprotein amine dehydrogenase"/>
    <property type="match status" value="3"/>
</dbReference>
<keyword evidence="1" id="KW-0677">Repeat</keyword>
<dbReference type="InterPro" id="IPR027417">
    <property type="entry name" value="P-loop_NTPase"/>
</dbReference>
<dbReference type="InterPro" id="IPR011047">
    <property type="entry name" value="Quinoprotein_ADH-like_sf"/>
</dbReference>
<dbReference type="SUPFAM" id="SSF52540">
    <property type="entry name" value="P-loop containing nucleoside triphosphate hydrolases"/>
    <property type="match status" value="1"/>
</dbReference>
<evidence type="ECO:0000259" key="2">
    <source>
        <dbReference type="PROSITE" id="PS50837"/>
    </source>
</evidence>
<dbReference type="SUPFAM" id="SSF50998">
    <property type="entry name" value="Quinoprotein alcohol dehydrogenase-like"/>
    <property type="match status" value="1"/>
</dbReference>
<organism evidence="3 4">
    <name type="scientific">Fusarium floridanum</name>
    <dbReference type="NCBI Taxonomy" id="1325733"/>
    <lineage>
        <taxon>Eukaryota</taxon>
        <taxon>Fungi</taxon>
        <taxon>Dikarya</taxon>
        <taxon>Ascomycota</taxon>
        <taxon>Pezizomycotina</taxon>
        <taxon>Sordariomycetes</taxon>
        <taxon>Hypocreomycetidae</taxon>
        <taxon>Hypocreales</taxon>
        <taxon>Nectriaceae</taxon>
        <taxon>Fusarium</taxon>
        <taxon>Fusarium solani species complex</taxon>
    </lineage>
</organism>
<dbReference type="InterPro" id="IPR035994">
    <property type="entry name" value="Nucleoside_phosphorylase_sf"/>
</dbReference>
<feature type="domain" description="NACHT" evidence="2">
    <location>
        <begin position="271"/>
        <end position="418"/>
    </location>
</feature>
<dbReference type="SUPFAM" id="SSF53167">
    <property type="entry name" value="Purine and uridine phosphorylases"/>
    <property type="match status" value="1"/>
</dbReference>
<reference evidence="3 4" key="1">
    <citation type="submission" date="2017-06" db="EMBL/GenBank/DDBJ databases">
        <title>Comparative genomic analysis of Ambrosia Fusariam Clade fungi.</title>
        <authorList>
            <person name="Stajich J.E."/>
            <person name="Carrillo J."/>
            <person name="Kijimoto T."/>
            <person name="Eskalen A."/>
            <person name="O'Donnell K."/>
            <person name="Kasson M."/>
        </authorList>
    </citation>
    <scope>NUCLEOTIDE SEQUENCE [LARGE SCALE GENOMIC DNA]</scope>
    <source>
        <strain evidence="3 4">NRRL62606</strain>
    </source>
</reference>
<dbReference type="Pfam" id="PF24883">
    <property type="entry name" value="NPHP3_N"/>
    <property type="match status" value="1"/>
</dbReference>
<gene>
    <name evidence="3" type="ORF">CEP51_005211</name>
</gene>
<dbReference type="InterPro" id="IPR015943">
    <property type="entry name" value="WD40/YVTN_repeat-like_dom_sf"/>
</dbReference>
<dbReference type="Proteomes" id="UP000287972">
    <property type="component" value="Unassembled WGS sequence"/>
</dbReference>
<dbReference type="InterPro" id="IPR001680">
    <property type="entry name" value="WD40_rpt"/>
</dbReference>
<dbReference type="PROSITE" id="PS50837">
    <property type="entry name" value="NACHT"/>
    <property type="match status" value="1"/>
</dbReference>
<evidence type="ECO:0000313" key="4">
    <source>
        <dbReference type="Proteomes" id="UP000287972"/>
    </source>
</evidence>